<feature type="transmembrane region" description="Helical" evidence="1">
    <location>
        <begin position="7"/>
        <end position="32"/>
    </location>
</feature>
<feature type="transmembrane region" description="Helical" evidence="1">
    <location>
        <begin position="52"/>
        <end position="75"/>
    </location>
</feature>
<keyword evidence="4" id="KW-1185">Reference proteome</keyword>
<evidence type="ECO:0000256" key="1">
    <source>
        <dbReference type="SAM" id="Phobius"/>
    </source>
</evidence>
<feature type="transmembrane region" description="Helical" evidence="1">
    <location>
        <begin position="156"/>
        <end position="177"/>
    </location>
</feature>
<dbReference type="Proteomes" id="UP001589609">
    <property type="component" value="Unassembled WGS sequence"/>
</dbReference>
<feature type="transmembrane region" description="Helical" evidence="1">
    <location>
        <begin position="183"/>
        <end position="204"/>
    </location>
</feature>
<protein>
    <submittedName>
        <fullName evidence="3">Phosphatase PAP2 family protein</fullName>
    </submittedName>
</protein>
<evidence type="ECO:0000259" key="2">
    <source>
        <dbReference type="SMART" id="SM00014"/>
    </source>
</evidence>
<dbReference type="InterPro" id="IPR000326">
    <property type="entry name" value="PAP2/HPO"/>
</dbReference>
<sequence>MKQRVRLLEWMILCAGVFIGMASTYETAVLVYTDAAVSKYIHSFRNDMFTMFFRLISDIGSIRLYAPLVCLLTLYFLIRKRWLVVVLLVVSLYGSRYLNFALKSWFERARPDIHTLVTATGYSFPSGHAMNATAFIGFIAYLAITEHRLELRQKAIIITVASLLIFSVTLSRVYLGVHYPTDILAGCAAGGAWLILCILFHQFFSKKTA</sequence>
<dbReference type="CDD" id="cd03392">
    <property type="entry name" value="PAP2_like_2"/>
    <property type="match status" value="1"/>
</dbReference>
<comment type="caution">
    <text evidence="3">The sequence shown here is derived from an EMBL/GenBank/DDBJ whole genome shotgun (WGS) entry which is preliminary data.</text>
</comment>
<dbReference type="Gene3D" id="1.20.144.10">
    <property type="entry name" value="Phosphatidic acid phosphatase type 2/haloperoxidase"/>
    <property type="match status" value="2"/>
</dbReference>
<gene>
    <name evidence="3" type="ORF">ACFFMS_05815</name>
</gene>
<dbReference type="InterPro" id="IPR036938">
    <property type="entry name" value="PAP2/HPO_sf"/>
</dbReference>
<organism evidence="3 4">
    <name type="scientific">Ectobacillus funiculus</name>
    <dbReference type="NCBI Taxonomy" id="137993"/>
    <lineage>
        <taxon>Bacteria</taxon>
        <taxon>Bacillati</taxon>
        <taxon>Bacillota</taxon>
        <taxon>Bacilli</taxon>
        <taxon>Bacillales</taxon>
        <taxon>Bacillaceae</taxon>
        <taxon>Ectobacillus</taxon>
    </lineage>
</organism>
<dbReference type="RefSeq" id="WP_379948295.1">
    <property type="nucleotide sequence ID" value="NZ_JBHMAF010000020.1"/>
</dbReference>
<keyword evidence="1" id="KW-0472">Membrane</keyword>
<evidence type="ECO:0000313" key="3">
    <source>
        <dbReference type="EMBL" id="MFB9758054.1"/>
    </source>
</evidence>
<keyword evidence="1" id="KW-1133">Transmembrane helix</keyword>
<keyword evidence="1" id="KW-0812">Transmembrane</keyword>
<dbReference type="PANTHER" id="PTHR14969:SF13">
    <property type="entry name" value="AT30094P"/>
    <property type="match status" value="1"/>
</dbReference>
<proteinExistence type="predicted"/>
<dbReference type="SMART" id="SM00014">
    <property type="entry name" value="acidPPc"/>
    <property type="match status" value="1"/>
</dbReference>
<feature type="transmembrane region" description="Helical" evidence="1">
    <location>
        <begin position="122"/>
        <end position="144"/>
    </location>
</feature>
<evidence type="ECO:0000313" key="4">
    <source>
        <dbReference type="Proteomes" id="UP001589609"/>
    </source>
</evidence>
<reference evidence="3 4" key="1">
    <citation type="submission" date="2024-09" db="EMBL/GenBank/DDBJ databases">
        <authorList>
            <person name="Sun Q."/>
            <person name="Mori K."/>
        </authorList>
    </citation>
    <scope>NUCLEOTIDE SEQUENCE [LARGE SCALE GENOMIC DNA]</scope>
    <source>
        <strain evidence="3 4">JCM 11201</strain>
    </source>
</reference>
<dbReference type="PANTHER" id="PTHR14969">
    <property type="entry name" value="SPHINGOSINE-1-PHOSPHATE PHOSPHOHYDROLASE"/>
    <property type="match status" value="1"/>
</dbReference>
<dbReference type="SUPFAM" id="SSF48317">
    <property type="entry name" value="Acid phosphatase/Vanadium-dependent haloperoxidase"/>
    <property type="match status" value="1"/>
</dbReference>
<feature type="transmembrane region" description="Helical" evidence="1">
    <location>
        <begin position="82"/>
        <end position="102"/>
    </location>
</feature>
<feature type="domain" description="Phosphatidic acid phosphatase type 2/haloperoxidase" evidence="2">
    <location>
        <begin position="86"/>
        <end position="198"/>
    </location>
</feature>
<dbReference type="Pfam" id="PF01569">
    <property type="entry name" value="PAP2"/>
    <property type="match status" value="1"/>
</dbReference>
<accession>A0ABV5WBT3</accession>
<dbReference type="EMBL" id="JBHMAF010000020">
    <property type="protein sequence ID" value="MFB9758054.1"/>
    <property type="molecule type" value="Genomic_DNA"/>
</dbReference>
<name>A0ABV5WBT3_9BACI</name>